<evidence type="ECO:0000256" key="5">
    <source>
        <dbReference type="ARBA" id="ARBA00023163"/>
    </source>
</evidence>
<evidence type="ECO:0000256" key="6">
    <source>
        <dbReference type="ARBA" id="ARBA00023242"/>
    </source>
</evidence>
<dbReference type="GeneID" id="92035731"/>
<feature type="compositionally biased region" description="Polar residues" evidence="7">
    <location>
        <begin position="104"/>
        <end position="129"/>
    </location>
</feature>
<dbReference type="InterPro" id="IPR036864">
    <property type="entry name" value="Zn2-C6_fun-type_DNA-bd_sf"/>
</dbReference>
<comment type="subcellular location">
    <subcellularLocation>
        <location evidence="1">Nucleus</location>
    </subcellularLocation>
</comment>
<dbReference type="SMART" id="SM00066">
    <property type="entry name" value="GAL4"/>
    <property type="match status" value="1"/>
</dbReference>
<accession>A0ABR1LZ26</accession>
<organism evidence="9 10">
    <name type="scientific">Phyllosticta citribraziliensis</name>
    <dbReference type="NCBI Taxonomy" id="989973"/>
    <lineage>
        <taxon>Eukaryota</taxon>
        <taxon>Fungi</taxon>
        <taxon>Dikarya</taxon>
        <taxon>Ascomycota</taxon>
        <taxon>Pezizomycotina</taxon>
        <taxon>Dothideomycetes</taxon>
        <taxon>Dothideomycetes incertae sedis</taxon>
        <taxon>Botryosphaeriales</taxon>
        <taxon>Phyllostictaceae</taxon>
        <taxon>Phyllosticta</taxon>
    </lineage>
</organism>
<dbReference type="PROSITE" id="PS50048">
    <property type="entry name" value="ZN2_CY6_FUNGAL_2"/>
    <property type="match status" value="1"/>
</dbReference>
<keyword evidence="6" id="KW-0539">Nucleus</keyword>
<keyword evidence="2" id="KW-0479">Metal-binding</keyword>
<comment type="caution">
    <text evidence="9">The sequence shown here is derived from an EMBL/GenBank/DDBJ whole genome shotgun (WGS) entry which is preliminary data.</text>
</comment>
<name>A0ABR1LZ26_9PEZI</name>
<evidence type="ECO:0000256" key="4">
    <source>
        <dbReference type="ARBA" id="ARBA00023125"/>
    </source>
</evidence>
<evidence type="ECO:0000256" key="2">
    <source>
        <dbReference type="ARBA" id="ARBA00022723"/>
    </source>
</evidence>
<dbReference type="SMART" id="SM00906">
    <property type="entry name" value="Fungal_trans"/>
    <property type="match status" value="1"/>
</dbReference>
<dbReference type="PROSITE" id="PS00463">
    <property type="entry name" value="ZN2_CY6_FUNGAL_1"/>
    <property type="match status" value="1"/>
</dbReference>
<proteinExistence type="predicted"/>
<dbReference type="InterPro" id="IPR051711">
    <property type="entry name" value="Stress_Response_Reg"/>
</dbReference>
<protein>
    <submittedName>
        <fullName evidence="9">Fungal-specific transcription factor domain-containing protein</fullName>
    </submittedName>
</protein>
<evidence type="ECO:0000313" key="9">
    <source>
        <dbReference type="EMBL" id="KAK7540471.1"/>
    </source>
</evidence>
<dbReference type="PANTHER" id="PTHR47540">
    <property type="entry name" value="THIAMINE REPRESSIBLE GENES REGULATORY PROTEIN THI5"/>
    <property type="match status" value="1"/>
</dbReference>
<keyword evidence="5" id="KW-0804">Transcription</keyword>
<feature type="domain" description="Zn(2)-C6 fungal-type" evidence="8">
    <location>
        <begin position="36"/>
        <end position="65"/>
    </location>
</feature>
<dbReference type="CDD" id="cd12148">
    <property type="entry name" value="fungal_TF_MHR"/>
    <property type="match status" value="1"/>
</dbReference>
<dbReference type="InterPro" id="IPR001138">
    <property type="entry name" value="Zn2Cys6_DnaBD"/>
</dbReference>
<evidence type="ECO:0000259" key="8">
    <source>
        <dbReference type="PROSITE" id="PS50048"/>
    </source>
</evidence>
<reference evidence="9 10" key="1">
    <citation type="submission" date="2024-04" db="EMBL/GenBank/DDBJ databases">
        <title>Phyllosticta paracitricarpa is synonymous to the EU quarantine fungus P. citricarpa based on phylogenomic analyses.</title>
        <authorList>
            <consortium name="Lawrence Berkeley National Laboratory"/>
            <person name="Van ingen-buijs V.A."/>
            <person name="Van westerhoven A.C."/>
            <person name="Haridas S."/>
            <person name="Skiadas P."/>
            <person name="Martin F."/>
            <person name="Groenewald J.Z."/>
            <person name="Crous P.W."/>
            <person name="Seidl M.F."/>
        </authorList>
    </citation>
    <scope>NUCLEOTIDE SEQUENCE [LARGE SCALE GENOMIC DNA]</scope>
    <source>
        <strain evidence="9 10">CPC 17464</strain>
    </source>
</reference>
<dbReference type="SUPFAM" id="SSF57701">
    <property type="entry name" value="Zn2/Cys6 DNA-binding domain"/>
    <property type="match status" value="1"/>
</dbReference>
<dbReference type="RefSeq" id="XP_066657402.1">
    <property type="nucleotide sequence ID" value="XM_066802825.1"/>
</dbReference>
<feature type="compositionally biased region" description="Pro residues" evidence="7">
    <location>
        <begin position="1"/>
        <end position="15"/>
    </location>
</feature>
<keyword evidence="10" id="KW-1185">Reference proteome</keyword>
<evidence type="ECO:0000256" key="7">
    <source>
        <dbReference type="SAM" id="MobiDB-lite"/>
    </source>
</evidence>
<dbReference type="Pfam" id="PF04082">
    <property type="entry name" value="Fungal_trans"/>
    <property type="match status" value="1"/>
</dbReference>
<feature type="compositionally biased region" description="Pro residues" evidence="7">
    <location>
        <begin position="132"/>
        <end position="141"/>
    </location>
</feature>
<dbReference type="CDD" id="cd00067">
    <property type="entry name" value="GAL4"/>
    <property type="match status" value="1"/>
</dbReference>
<dbReference type="InterPro" id="IPR007219">
    <property type="entry name" value="XnlR_reg_dom"/>
</dbReference>
<evidence type="ECO:0000313" key="10">
    <source>
        <dbReference type="Proteomes" id="UP001360953"/>
    </source>
</evidence>
<feature type="compositionally biased region" description="Gly residues" evidence="7">
    <location>
        <begin position="708"/>
        <end position="718"/>
    </location>
</feature>
<feature type="region of interest" description="Disordered" evidence="7">
    <location>
        <begin position="94"/>
        <end position="179"/>
    </location>
</feature>
<gene>
    <name evidence="9" type="ORF">J3D65DRAFT_665248</name>
</gene>
<evidence type="ECO:0000256" key="3">
    <source>
        <dbReference type="ARBA" id="ARBA00023015"/>
    </source>
</evidence>
<dbReference type="EMBL" id="JBBPEH010000003">
    <property type="protein sequence ID" value="KAK7540471.1"/>
    <property type="molecule type" value="Genomic_DNA"/>
</dbReference>
<evidence type="ECO:0000256" key="1">
    <source>
        <dbReference type="ARBA" id="ARBA00004123"/>
    </source>
</evidence>
<dbReference type="PANTHER" id="PTHR47540:SF3">
    <property type="entry name" value="ZN(II)2CYS6 TRANSCRIPTION FACTOR (EUROFUNG)"/>
    <property type="match status" value="1"/>
</dbReference>
<sequence length="770" mass="83362">MAAVEPPAPSSPSPSPSSSTHPVQPPPEKRRKITRACDNCKSKKKRCTGTQPCPSCEKAAKPCTYLASYTRGRFNTPPSSRGLDALVLAAESHNHLSDRRRRGSSTTCPESMSVSVPVSRRNASFSSDYPPSGRPSLPPLHGPLHPLAPANVQLPARPTSKRPSPETDRRPVGPNSNGAWLRRAMRKLNQARPSEGTLGPRSGTTSEATVFTFGDKPPVTTSGFEAPLPPPALHAEYLVGRYFEFAMPTYRFLHRPSLTSWLWELSQDKVAVAPAKRAVLYMIFAYAMLYETSRIKDQEADSRRKSETYFREAQVLLAHETGPATLESVQARFIQCHYLLSTGRSNQAWYTFGTTVQLAMALGLHRKRPGNTSLVVRETRRRLFWAIYTLDRYLAIASDRPTMLQDDDISQELPLAINDDDLTDTHAAQASRDDCLEDGPISHCQLARMVGRMAKEQSSMHTKTDSERRAIAIQHNKALDEWRSQLPPLLSGCIKPSSLILIFRRQCTVLKLAHAHAVMLVNRPFLLSSKTDPVVQGFADDCLAAARTVLELVLAFFAEGQPVASFWFTQHIVFNALAVVYVHLLHARHHHHATLHVQPSPPSSTTAAADTASSTSLLALADATTQHLAAIVEPHAPSGRHAVVLDELRHDLAAASPFSEPSARFSLPADVKPSKPAGLPNGASTLLLSPPDEPSAGTPNGHGHGHGRGGGETGGSGRGSPYATNGAHALEAAVAEGWDRDVEIGSSLFWQQLDALPMGVGVGVGVGGGG</sequence>
<dbReference type="Gene3D" id="4.10.240.10">
    <property type="entry name" value="Zn(2)-C6 fungal-type DNA-binding domain"/>
    <property type="match status" value="1"/>
</dbReference>
<keyword evidence="3" id="KW-0805">Transcription regulation</keyword>
<dbReference type="Pfam" id="PF00172">
    <property type="entry name" value="Zn_clus"/>
    <property type="match status" value="1"/>
</dbReference>
<keyword evidence="4" id="KW-0238">DNA-binding</keyword>
<dbReference type="Proteomes" id="UP001360953">
    <property type="component" value="Unassembled WGS sequence"/>
</dbReference>
<feature type="region of interest" description="Disordered" evidence="7">
    <location>
        <begin position="659"/>
        <end position="724"/>
    </location>
</feature>
<feature type="region of interest" description="Disordered" evidence="7">
    <location>
        <begin position="1"/>
        <end position="34"/>
    </location>
</feature>